<name>A0A371G802_MUCPR</name>
<dbReference type="EMBL" id="QJKJ01006508">
    <property type="protein sequence ID" value="RDX86493.1"/>
    <property type="molecule type" value="Genomic_DNA"/>
</dbReference>
<evidence type="ECO:0000256" key="1">
    <source>
        <dbReference type="SAM" id="MobiDB-lite"/>
    </source>
</evidence>
<reference evidence="2" key="1">
    <citation type="submission" date="2018-05" db="EMBL/GenBank/DDBJ databases">
        <title>Draft genome of Mucuna pruriens seed.</title>
        <authorList>
            <person name="Nnadi N.E."/>
            <person name="Vos R."/>
            <person name="Hasami M.H."/>
            <person name="Devisetty U.K."/>
            <person name="Aguiy J.C."/>
        </authorList>
    </citation>
    <scope>NUCLEOTIDE SEQUENCE [LARGE SCALE GENOMIC DNA]</scope>
    <source>
        <strain evidence="2">JCA_2017</strain>
    </source>
</reference>
<gene>
    <name evidence="2" type="ORF">CR513_32169</name>
</gene>
<accession>A0A371G802</accession>
<proteinExistence type="predicted"/>
<feature type="region of interest" description="Disordered" evidence="1">
    <location>
        <begin position="103"/>
        <end position="123"/>
    </location>
</feature>
<dbReference type="AlphaFoldDB" id="A0A371G802"/>
<feature type="non-terminal residue" evidence="2">
    <location>
        <position position="1"/>
    </location>
</feature>
<sequence length="189" mass="22022">MEEDKIVILGPNELPNLVGCKKLIHIEGSDPPRDDPKFEAWDDEDSLIMTWLWNSMTPKISYNYMFYSSDSIRVQILGKEKLLSLFEVFLIVRSEETQRSVMLDKGSSNTGSTVDQPPKENHSQRVVVENTTHITNDQDISRILSTSFMQRRKFLNEWVEIKENIVEHLSTLQLDQDIQTFSKEEMDRL</sequence>
<evidence type="ECO:0000313" key="3">
    <source>
        <dbReference type="Proteomes" id="UP000257109"/>
    </source>
</evidence>
<comment type="caution">
    <text evidence="2">The sequence shown here is derived from an EMBL/GenBank/DDBJ whole genome shotgun (WGS) entry which is preliminary data.</text>
</comment>
<feature type="compositionally biased region" description="Polar residues" evidence="1">
    <location>
        <begin position="106"/>
        <end position="115"/>
    </location>
</feature>
<keyword evidence="3" id="KW-1185">Reference proteome</keyword>
<protein>
    <submittedName>
        <fullName evidence="2">Uncharacterized protein</fullName>
    </submittedName>
</protein>
<evidence type="ECO:0000313" key="2">
    <source>
        <dbReference type="EMBL" id="RDX86493.1"/>
    </source>
</evidence>
<dbReference type="Proteomes" id="UP000257109">
    <property type="component" value="Unassembled WGS sequence"/>
</dbReference>
<organism evidence="2 3">
    <name type="scientific">Mucuna pruriens</name>
    <name type="common">Velvet bean</name>
    <name type="synonym">Dolichos pruriens</name>
    <dbReference type="NCBI Taxonomy" id="157652"/>
    <lineage>
        <taxon>Eukaryota</taxon>
        <taxon>Viridiplantae</taxon>
        <taxon>Streptophyta</taxon>
        <taxon>Embryophyta</taxon>
        <taxon>Tracheophyta</taxon>
        <taxon>Spermatophyta</taxon>
        <taxon>Magnoliopsida</taxon>
        <taxon>eudicotyledons</taxon>
        <taxon>Gunneridae</taxon>
        <taxon>Pentapetalae</taxon>
        <taxon>rosids</taxon>
        <taxon>fabids</taxon>
        <taxon>Fabales</taxon>
        <taxon>Fabaceae</taxon>
        <taxon>Papilionoideae</taxon>
        <taxon>50 kb inversion clade</taxon>
        <taxon>NPAAA clade</taxon>
        <taxon>indigoferoid/millettioid clade</taxon>
        <taxon>Phaseoleae</taxon>
        <taxon>Mucuna</taxon>
    </lineage>
</organism>
<dbReference type="OrthoDB" id="1746033at2759"/>